<feature type="transmembrane region" description="Helical" evidence="5">
    <location>
        <begin position="6"/>
        <end position="25"/>
    </location>
</feature>
<organism evidence="7 8">
    <name type="scientific">Candidatus Nitrospira allomarina</name>
    <dbReference type="NCBI Taxonomy" id="3020900"/>
    <lineage>
        <taxon>Bacteria</taxon>
        <taxon>Pseudomonadati</taxon>
        <taxon>Nitrospirota</taxon>
        <taxon>Nitrospiria</taxon>
        <taxon>Nitrospirales</taxon>
        <taxon>Nitrospiraceae</taxon>
        <taxon>Nitrospira</taxon>
    </lineage>
</organism>
<dbReference type="GO" id="GO:0016020">
    <property type="term" value="C:membrane"/>
    <property type="evidence" value="ECO:0007669"/>
    <property type="project" value="UniProtKB-SubCell"/>
</dbReference>
<feature type="transmembrane region" description="Helical" evidence="5">
    <location>
        <begin position="297"/>
        <end position="314"/>
    </location>
</feature>
<evidence type="ECO:0000259" key="6">
    <source>
        <dbReference type="Pfam" id="PF04932"/>
    </source>
</evidence>
<protein>
    <submittedName>
        <fullName evidence="7">O-antigen ligase family protein</fullName>
    </submittedName>
</protein>
<feature type="transmembrane region" description="Helical" evidence="5">
    <location>
        <begin position="162"/>
        <end position="180"/>
    </location>
</feature>
<keyword evidence="3 5" id="KW-1133">Transmembrane helix</keyword>
<dbReference type="EMBL" id="CP116967">
    <property type="protein sequence ID" value="WNM57918.1"/>
    <property type="molecule type" value="Genomic_DNA"/>
</dbReference>
<keyword evidence="8" id="KW-1185">Reference proteome</keyword>
<dbReference type="KEGG" id="nall:PP769_18390"/>
<feature type="transmembrane region" description="Helical" evidence="5">
    <location>
        <begin position="326"/>
        <end position="343"/>
    </location>
</feature>
<feature type="transmembrane region" description="Helical" evidence="5">
    <location>
        <begin position="89"/>
        <end position="114"/>
    </location>
</feature>
<evidence type="ECO:0000313" key="7">
    <source>
        <dbReference type="EMBL" id="WNM57918.1"/>
    </source>
</evidence>
<evidence type="ECO:0000313" key="8">
    <source>
        <dbReference type="Proteomes" id="UP001302719"/>
    </source>
</evidence>
<dbReference type="GO" id="GO:0016874">
    <property type="term" value="F:ligase activity"/>
    <property type="evidence" value="ECO:0007669"/>
    <property type="project" value="UniProtKB-KW"/>
</dbReference>
<dbReference type="PANTHER" id="PTHR37422:SF13">
    <property type="entry name" value="LIPOPOLYSACCHARIDE BIOSYNTHESIS PROTEIN PA4999-RELATED"/>
    <property type="match status" value="1"/>
</dbReference>
<evidence type="ECO:0000256" key="4">
    <source>
        <dbReference type="ARBA" id="ARBA00023136"/>
    </source>
</evidence>
<proteinExistence type="predicted"/>
<dbReference type="InterPro" id="IPR007016">
    <property type="entry name" value="O-antigen_ligase-rel_domated"/>
</dbReference>
<feature type="domain" description="O-antigen ligase-related" evidence="6">
    <location>
        <begin position="171"/>
        <end position="301"/>
    </location>
</feature>
<dbReference type="Pfam" id="PF04932">
    <property type="entry name" value="Wzy_C"/>
    <property type="match status" value="1"/>
</dbReference>
<feature type="transmembrane region" description="Helical" evidence="5">
    <location>
        <begin position="349"/>
        <end position="367"/>
    </location>
</feature>
<evidence type="ECO:0000256" key="2">
    <source>
        <dbReference type="ARBA" id="ARBA00022692"/>
    </source>
</evidence>
<keyword evidence="4 5" id="KW-0472">Membrane</keyword>
<keyword evidence="2 5" id="KW-0812">Transmembrane</keyword>
<dbReference type="PANTHER" id="PTHR37422">
    <property type="entry name" value="TEICHURONIC ACID BIOSYNTHESIS PROTEIN TUAE"/>
    <property type="match status" value="1"/>
</dbReference>
<dbReference type="AlphaFoldDB" id="A0AA96GFK8"/>
<keyword evidence="7" id="KW-0436">Ligase</keyword>
<accession>A0AA96GFK8</accession>
<feature type="transmembrane region" description="Helical" evidence="5">
    <location>
        <begin position="186"/>
        <end position="203"/>
    </location>
</feature>
<feature type="transmembrane region" description="Helical" evidence="5">
    <location>
        <begin position="32"/>
        <end position="51"/>
    </location>
</feature>
<evidence type="ECO:0000256" key="3">
    <source>
        <dbReference type="ARBA" id="ARBA00022989"/>
    </source>
</evidence>
<reference evidence="7 8" key="1">
    <citation type="submission" date="2023-01" db="EMBL/GenBank/DDBJ databases">
        <title>Cultivation and genomic characterization of new, ubiquitous marine nitrite-oxidizing bacteria from the Nitrospirales.</title>
        <authorList>
            <person name="Mueller A.J."/>
            <person name="Daebeler A."/>
            <person name="Herbold C.W."/>
            <person name="Kirkegaard R.H."/>
            <person name="Daims H."/>
        </authorList>
    </citation>
    <scope>NUCLEOTIDE SEQUENCE [LARGE SCALE GENOMIC DNA]</scope>
    <source>
        <strain evidence="7 8">VA</strain>
    </source>
</reference>
<dbReference type="InterPro" id="IPR051533">
    <property type="entry name" value="WaaL-like"/>
</dbReference>
<name>A0AA96GFK8_9BACT</name>
<gene>
    <name evidence="7" type="ORF">PP769_18390</name>
</gene>
<feature type="transmembrane region" description="Helical" evidence="5">
    <location>
        <begin position="57"/>
        <end position="80"/>
    </location>
</feature>
<dbReference type="RefSeq" id="WP_312643002.1">
    <property type="nucleotide sequence ID" value="NZ_CP116967.1"/>
</dbReference>
<evidence type="ECO:0000256" key="1">
    <source>
        <dbReference type="ARBA" id="ARBA00004141"/>
    </source>
</evidence>
<feature type="transmembrane region" description="Helical" evidence="5">
    <location>
        <begin position="134"/>
        <end position="155"/>
    </location>
</feature>
<dbReference type="Proteomes" id="UP001302719">
    <property type="component" value="Chromosome"/>
</dbReference>
<sequence>MLNWPVDYIIFAFLLVGSVFQLDGWQRLGKLPLLYVLVVWLVVIILSNLAQGGEGSWYARAAFTEYSKSFLIFMCLFLFLNSTGQIRRLIWFQIILSGLLAYQCIDQVATGVGWAGQRLGWDDGHGGRAKWVGLWDGMNVLALLFVISFPFLIQFMFSPWNIFVRIISFLFAILIFQGLLLTQSRGGLLASVVSLFASLVLRFKPRTALILGAIVLVLAAPLVGFLTTRGLDDSDGSKSAAHRVDLWAAGLEMAKENPVFGVGKMRFKESARHKTGLSLIAHNSYVENLGETGFPGLFVYIALSYLSIKGLWHVSKQVSDPKDRSLALALLASICSYAATSMFVTTDFILFYVQLGIAAAFCSLNGFNPTLTLKDFLCIGLIEIGFVVFLRLFTALFFAGAMS</sequence>
<feature type="transmembrane region" description="Helical" evidence="5">
    <location>
        <begin position="208"/>
        <end position="227"/>
    </location>
</feature>
<comment type="subcellular location">
    <subcellularLocation>
        <location evidence="1">Membrane</location>
        <topology evidence="1">Multi-pass membrane protein</topology>
    </subcellularLocation>
</comment>
<evidence type="ECO:0000256" key="5">
    <source>
        <dbReference type="SAM" id="Phobius"/>
    </source>
</evidence>
<feature type="transmembrane region" description="Helical" evidence="5">
    <location>
        <begin position="376"/>
        <end position="399"/>
    </location>
</feature>